<dbReference type="CDD" id="cd03230">
    <property type="entry name" value="ABC_DR_subfamily_A"/>
    <property type="match status" value="1"/>
</dbReference>
<dbReference type="InterPro" id="IPR003593">
    <property type="entry name" value="AAA+_ATPase"/>
</dbReference>
<keyword evidence="6" id="KW-1185">Reference proteome</keyword>
<dbReference type="RefSeq" id="WP_042205436.1">
    <property type="nucleotide sequence ID" value="NZ_CP009288.1"/>
</dbReference>
<dbReference type="PANTHER" id="PTHR42939:SF1">
    <property type="entry name" value="ABC TRANSPORTER ATP-BINDING PROTEIN ALBC-RELATED"/>
    <property type="match status" value="1"/>
</dbReference>
<evidence type="ECO:0000256" key="3">
    <source>
        <dbReference type="ARBA" id="ARBA00022840"/>
    </source>
</evidence>
<dbReference type="Proteomes" id="UP000029409">
    <property type="component" value="Chromosome"/>
</dbReference>
<dbReference type="PANTHER" id="PTHR42939">
    <property type="entry name" value="ABC TRANSPORTER ATP-BINDING PROTEIN ALBC-RELATED"/>
    <property type="match status" value="1"/>
</dbReference>
<keyword evidence="2" id="KW-0547">Nucleotide-binding</keyword>
<dbReference type="InterPro" id="IPR027417">
    <property type="entry name" value="P-loop_NTPase"/>
</dbReference>
<dbReference type="PROSITE" id="PS50893">
    <property type="entry name" value="ABC_TRANSPORTER_2"/>
    <property type="match status" value="1"/>
</dbReference>
<dbReference type="Gene3D" id="3.40.50.300">
    <property type="entry name" value="P-loop containing nucleotide triphosphate hydrolases"/>
    <property type="match status" value="1"/>
</dbReference>
<organism evidence="5 6">
    <name type="scientific">Paenibacillus durus</name>
    <name type="common">Paenibacillus azotofixans</name>
    <dbReference type="NCBI Taxonomy" id="44251"/>
    <lineage>
        <taxon>Bacteria</taxon>
        <taxon>Bacillati</taxon>
        <taxon>Bacillota</taxon>
        <taxon>Bacilli</taxon>
        <taxon>Bacillales</taxon>
        <taxon>Paenibacillaceae</taxon>
        <taxon>Paenibacillus</taxon>
    </lineage>
</organism>
<accession>A0A089HMD6</accession>
<proteinExistence type="predicted"/>
<evidence type="ECO:0000256" key="2">
    <source>
        <dbReference type="ARBA" id="ARBA00022741"/>
    </source>
</evidence>
<dbReference type="GO" id="GO:0005524">
    <property type="term" value="F:ATP binding"/>
    <property type="evidence" value="ECO:0007669"/>
    <property type="project" value="UniProtKB-KW"/>
</dbReference>
<dbReference type="Pfam" id="PF00005">
    <property type="entry name" value="ABC_tran"/>
    <property type="match status" value="1"/>
</dbReference>
<dbReference type="SUPFAM" id="SSF52540">
    <property type="entry name" value="P-loop containing nucleoside triphosphate hydrolases"/>
    <property type="match status" value="1"/>
</dbReference>
<dbReference type="SMART" id="SM00382">
    <property type="entry name" value="AAA"/>
    <property type="match status" value="1"/>
</dbReference>
<feature type="domain" description="ABC transporter" evidence="4">
    <location>
        <begin position="2"/>
        <end position="227"/>
    </location>
</feature>
<evidence type="ECO:0000259" key="4">
    <source>
        <dbReference type="PROSITE" id="PS50893"/>
    </source>
</evidence>
<dbReference type="InterPro" id="IPR051782">
    <property type="entry name" value="ABC_Transporter_VariousFunc"/>
</dbReference>
<dbReference type="GO" id="GO:0016887">
    <property type="term" value="F:ATP hydrolysis activity"/>
    <property type="evidence" value="ECO:0007669"/>
    <property type="project" value="InterPro"/>
</dbReference>
<dbReference type="AlphaFoldDB" id="A0A089HMD6"/>
<dbReference type="InterPro" id="IPR003439">
    <property type="entry name" value="ABC_transporter-like_ATP-bd"/>
</dbReference>
<protein>
    <submittedName>
        <fullName evidence="5">ABC transporter</fullName>
    </submittedName>
</protein>
<evidence type="ECO:0000256" key="1">
    <source>
        <dbReference type="ARBA" id="ARBA00022448"/>
    </source>
</evidence>
<dbReference type="EMBL" id="CP009288">
    <property type="protein sequence ID" value="AIQ11528.1"/>
    <property type="molecule type" value="Genomic_DNA"/>
</dbReference>
<dbReference type="OrthoDB" id="9804819at2"/>
<name>A0A089HMD6_PAEDU</name>
<sequence>MIEIRGVSKIFQDRKAVDGLSLTIHKGNIFGLLGSNGAGKTTLLKTIAGIYEPESGEVRIDGKPVFESPDTKGRVVFMPDFPYFFPQASIMQMADFYKSVYPGWSEDRFQELGNLFPLNPRRKLNRLSKGMRQQAAFWLALSCMPDVLIMDEPLDGLDPVMRRLVKNVLFQEVAERGITVVISSHNLREIEDLCDHIGIMHGGALLIDKELDELKSDTHKVQVAFRDERHEHALTAKLPVLHREQRGSVFLYIVKGDRKRIEEYFRVYDPYVLDLLPLTLEEIFIYEMEGAGYDIAPILL</sequence>
<keyword evidence="3" id="KW-0067">ATP-binding</keyword>
<evidence type="ECO:0000313" key="5">
    <source>
        <dbReference type="EMBL" id="AIQ11528.1"/>
    </source>
</evidence>
<reference evidence="5 6" key="1">
    <citation type="submission" date="2014-08" db="EMBL/GenBank/DDBJ databases">
        <title>Comparative genomics of the Paenibacillus odorifer group.</title>
        <authorList>
            <person name="den Bakker H.C."/>
            <person name="Tsai Y.-C."/>
            <person name="Martin N."/>
            <person name="Korlach J."/>
            <person name="Wiedmann M."/>
        </authorList>
    </citation>
    <scope>NUCLEOTIDE SEQUENCE [LARGE SCALE GENOMIC DNA]</scope>
    <source>
        <strain evidence="5 6">DSM 1735</strain>
    </source>
</reference>
<dbReference type="STRING" id="44251.PDUR_05890"/>
<dbReference type="eggNOG" id="COG1131">
    <property type="taxonomic scope" value="Bacteria"/>
</dbReference>
<gene>
    <name evidence="5" type="ORF">PDUR_05890</name>
</gene>
<dbReference type="KEGG" id="pdu:PDUR_05890"/>
<evidence type="ECO:0000313" key="6">
    <source>
        <dbReference type="Proteomes" id="UP000029409"/>
    </source>
</evidence>
<keyword evidence="1" id="KW-0813">Transport</keyword>